<feature type="domain" description="Glycosyl transferase family 1" evidence="2">
    <location>
        <begin position="211"/>
        <end position="378"/>
    </location>
</feature>
<dbReference type="GO" id="GO:0016757">
    <property type="term" value="F:glycosyltransferase activity"/>
    <property type="evidence" value="ECO:0007669"/>
    <property type="project" value="InterPro"/>
</dbReference>
<dbReference type="PANTHER" id="PTHR46401">
    <property type="entry name" value="GLYCOSYLTRANSFERASE WBBK-RELATED"/>
    <property type="match status" value="1"/>
</dbReference>
<proteinExistence type="predicted"/>
<dbReference type="PANTHER" id="PTHR46401:SF2">
    <property type="entry name" value="GLYCOSYLTRANSFERASE WBBK-RELATED"/>
    <property type="match status" value="1"/>
</dbReference>
<evidence type="ECO:0000259" key="3">
    <source>
        <dbReference type="Pfam" id="PF13439"/>
    </source>
</evidence>
<reference evidence="4 5" key="1">
    <citation type="submission" date="2016-10" db="EMBL/GenBank/DDBJ databases">
        <authorList>
            <person name="de Groot N.N."/>
        </authorList>
    </citation>
    <scope>NUCLEOTIDE SEQUENCE [LARGE SCALE GENOMIC DNA]</scope>
    <source>
        <strain evidence="4 5">AR67</strain>
    </source>
</reference>
<dbReference type="SUPFAM" id="SSF53756">
    <property type="entry name" value="UDP-Glycosyltransferase/glycogen phosphorylase"/>
    <property type="match status" value="1"/>
</dbReference>
<dbReference type="InterPro" id="IPR028098">
    <property type="entry name" value="Glyco_trans_4-like_N"/>
</dbReference>
<evidence type="ECO:0000313" key="4">
    <source>
        <dbReference type="EMBL" id="SFB66276.1"/>
    </source>
</evidence>
<dbReference type="AlphaFoldDB" id="A0A1I1CW43"/>
<dbReference type="EMBL" id="FOKQ01000001">
    <property type="protein sequence ID" value="SFB66276.1"/>
    <property type="molecule type" value="Genomic_DNA"/>
</dbReference>
<gene>
    <name evidence="4" type="ORF">SAMN02910406_00027</name>
</gene>
<evidence type="ECO:0000313" key="5">
    <source>
        <dbReference type="Proteomes" id="UP000182192"/>
    </source>
</evidence>
<evidence type="ECO:0000259" key="2">
    <source>
        <dbReference type="Pfam" id="PF00534"/>
    </source>
</evidence>
<protein>
    <submittedName>
        <fullName evidence="4">Glycosyltransferase involved in cell wall bisynthesis</fullName>
    </submittedName>
</protein>
<name>A0A1I1CW43_RUMAL</name>
<dbReference type="InterPro" id="IPR001296">
    <property type="entry name" value="Glyco_trans_1"/>
</dbReference>
<dbReference type="Pfam" id="PF00534">
    <property type="entry name" value="Glycos_transf_1"/>
    <property type="match status" value="1"/>
</dbReference>
<keyword evidence="1 4" id="KW-0808">Transferase</keyword>
<dbReference type="CDD" id="cd03794">
    <property type="entry name" value="GT4_WbuB-like"/>
    <property type="match status" value="1"/>
</dbReference>
<dbReference type="Proteomes" id="UP000182192">
    <property type="component" value="Unassembled WGS sequence"/>
</dbReference>
<accession>A0A1I1CW43</accession>
<dbReference type="Pfam" id="PF13439">
    <property type="entry name" value="Glyco_transf_4"/>
    <property type="match status" value="1"/>
</dbReference>
<dbReference type="Gene3D" id="3.40.50.2000">
    <property type="entry name" value="Glycogen Phosphorylase B"/>
    <property type="match status" value="2"/>
</dbReference>
<dbReference type="GO" id="GO:0009103">
    <property type="term" value="P:lipopolysaccharide biosynthetic process"/>
    <property type="evidence" value="ECO:0007669"/>
    <property type="project" value="TreeGrafter"/>
</dbReference>
<evidence type="ECO:0000256" key="1">
    <source>
        <dbReference type="ARBA" id="ARBA00022679"/>
    </source>
</evidence>
<dbReference type="RefSeq" id="WP_074959465.1">
    <property type="nucleotide sequence ID" value="NZ_FOKQ01000001.1"/>
</dbReference>
<dbReference type="OrthoDB" id="9811902at2"/>
<feature type="domain" description="Glycosyltransferase subfamily 4-like N-terminal" evidence="3">
    <location>
        <begin position="19"/>
        <end position="200"/>
    </location>
</feature>
<sequence length="403" mass="45707">MHKVVFVTGTIRGTSSWPYLFAKGLSESGIDVTVISGYANINVSDEYREHQLSHPKEKISPSFKIIRVGSRKKDPTSLAARGIKYVHLTAAIYRELKKHKADCYLFYSTPPFLGLIGRKLAKKGNRTIYIAQDLFPDSLFSIKPNIEKTFIGLILRKMEKYIYDGNTKIITISKTMADQIKSNKTNKKNVNVIYNWADVDKLHHVERKDNKLFDEFEISRDKFIISYAGSLGPLQKIDILIDAAKELQDYSDIEFVIFGRGICHDDILKKIQNEGIQNVKLLPLQPPERISEVYSFGDIEYVSVGQGVMKMACPHKIFDIFAAGSPILTAIDKNTDIADLIMNNDLGLVVSPKVKEINDAVLEIYRNKDYLAQKGKKTRMLAEKIGYKMQIDKYNKIISDVIG</sequence>
<organism evidence="4 5">
    <name type="scientific">Ruminococcus albus</name>
    <dbReference type="NCBI Taxonomy" id="1264"/>
    <lineage>
        <taxon>Bacteria</taxon>
        <taxon>Bacillati</taxon>
        <taxon>Bacillota</taxon>
        <taxon>Clostridia</taxon>
        <taxon>Eubacteriales</taxon>
        <taxon>Oscillospiraceae</taxon>
        <taxon>Ruminococcus</taxon>
    </lineage>
</organism>